<dbReference type="InterPro" id="IPR011227">
    <property type="entry name" value="UCP029730"/>
</dbReference>
<dbReference type="EMBL" id="JAKREW010000033">
    <property type="protein sequence ID" value="MCG7508063.1"/>
    <property type="molecule type" value="Genomic_DNA"/>
</dbReference>
<evidence type="ECO:0000313" key="2">
    <source>
        <dbReference type="Proteomes" id="UP001201701"/>
    </source>
</evidence>
<keyword evidence="2" id="KW-1185">Reference proteome</keyword>
<reference evidence="1 2" key="1">
    <citation type="submission" date="2022-02" db="EMBL/GenBank/DDBJ databases">
        <title>Draft genome sequence of Mezorhizobium retamae strain IRAMC:0171 isolated from Retama raetam nodules.</title>
        <authorList>
            <person name="Bengaied R."/>
            <person name="Sbissi I."/>
            <person name="Huber K."/>
            <person name="Ghodbane F."/>
            <person name="Nouioui I."/>
            <person name="Tarhouni M."/>
            <person name="Gtari M."/>
        </authorList>
    </citation>
    <scope>NUCLEOTIDE SEQUENCE [LARGE SCALE GENOMIC DNA]</scope>
    <source>
        <strain evidence="1 2">IRAMC:0171</strain>
    </source>
</reference>
<gene>
    <name evidence="1" type="ORF">L4923_23765</name>
</gene>
<dbReference type="SUPFAM" id="SSF53187">
    <property type="entry name" value="Zn-dependent exopeptidases"/>
    <property type="match status" value="1"/>
</dbReference>
<sequence length="254" mass="28141">MDAEPEHDWPQAVEVLNEDGRSGIVLLCEHASNHMPARYHGLGLEAPHLQRHIAWDIGAAEVTRRLSERLNAPAFLSNYSRLLIDLNRPLGSEGSIPVRSEDTDIPGNIGVDEAERMRRAAIMFTPFHDEVARHLDIRQAAGRPTLIVTIHSFTPIFLGKTRPWHAGVLYDRAVTLGEAIIDGLRLDPSLNVAPNVPYVISEDADYAVPVHGDRRGIEAALVEIRQDLLADEAGIEEWAGRMAAALTRIQEAQR</sequence>
<dbReference type="PIRSF" id="PIRSF029730">
    <property type="entry name" value="UCP029730"/>
    <property type="match status" value="1"/>
</dbReference>
<protein>
    <submittedName>
        <fullName evidence="1">N-formylglutamate amidohydrolase</fullName>
    </submittedName>
</protein>
<proteinExistence type="predicted"/>
<dbReference type="Pfam" id="PF05013">
    <property type="entry name" value="FGase"/>
    <property type="match status" value="1"/>
</dbReference>
<organism evidence="1 2">
    <name type="scientific">Mesorhizobium retamae</name>
    <dbReference type="NCBI Taxonomy" id="2912854"/>
    <lineage>
        <taxon>Bacteria</taxon>
        <taxon>Pseudomonadati</taxon>
        <taxon>Pseudomonadota</taxon>
        <taxon>Alphaproteobacteria</taxon>
        <taxon>Hyphomicrobiales</taxon>
        <taxon>Phyllobacteriaceae</taxon>
        <taxon>Mesorhizobium</taxon>
    </lineage>
</organism>
<accession>A0ABS9QMI9</accession>
<dbReference type="Proteomes" id="UP001201701">
    <property type="component" value="Unassembled WGS sequence"/>
</dbReference>
<name>A0ABS9QMI9_9HYPH</name>
<comment type="caution">
    <text evidence="1">The sequence shown here is derived from an EMBL/GenBank/DDBJ whole genome shotgun (WGS) entry which is preliminary data.</text>
</comment>
<dbReference type="RefSeq" id="WP_239369581.1">
    <property type="nucleotide sequence ID" value="NZ_JAKREW010000033.1"/>
</dbReference>
<evidence type="ECO:0000313" key="1">
    <source>
        <dbReference type="EMBL" id="MCG7508063.1"/>
    </source>
</evidence>
<dbReference type="InterPro" id="IPR007709">
    <property type="entry name" value="N-FG_amidohydro"/>
</dbReference>
<dbReference type="Gene3D" id="3.40.630.40">
    <property type="entry name" value="Zn-dependent exopeptidases"/>
    <property type="match status" value="1"/>
</dbReference>